<comment type="caution">
    <text evidence="1">The sequence shown here is derived from an EMBL/GenBank/DDBJ whole genome shotgun (WGS) entry which is preliminary data.</text>
</comment>
<dbReference type="InterPro" id="IPR036624">
    <property type="entry name" value="Hcp1-lik_sf"/>
</dbReference>
<dbReference type="Pfam" id="PF05638">
    <property type="entry name" value="T6SS_HCP"/>
    <property type="match status" value="1"/>
</dbReference>
<dbReference type="AlphaFoldDB" id="A0A9W6K509"/>
<dbReference type="EMBL" id="BSFN01000003">
    <property type="protein sequence ID" value="GLK88371.1"/>
    <property type="molecule type" value="Genomic_DNA"/>
</dbReference>
<name>A0A9W6K509_9PSED</name>
<reference evidence="1" key="1">
    <citation type="journal article" date="2014" name="Int. J. Syst. Evol. Microbiol.">
        <title>Complete genome sequence of Corynebacterium casei LMG S-19264T (=DSM 44701T), isolated from a smear-ripened cheese.</title>
        <authorList>
            <consortium name="US DOE Joint Genome Institute (JGI-PGF)"/>
            <person name="Walter F."/>
            <person name="Albersmeier A."/>
            <person name="Kalinowski J."/>
            <person name="Ruckert C."/>
        </authorList>
    </citation>
    <scope>NUCLEOTIDE SEQUENCE</scope>
    <source>
        <strain evidence="1">VKM B-2935</strain>
    </source>
</reference>
<evidence type="ECO:0000313" key="1">
    <source>
        <dbReference type="EMBL" id="GLK88371.1"/>
    </source>
</evidence>
<dbReference type="InterPro" id="IPR053165">
    <property type="entry name" value="HSI-I_assembly_Hcp1"/>
</dbReference>
<dbReference type="InterPro" id="IPR008514">
    <property type="entry name" value="T6SS_Hcp"/>
</dbReference>
<accession>A0A9W6K509</accession>
<dbReference type="Proteomes" id="UP001143328">
    <property type="component" value="Unassembled WGS sequence"/>
</dbReference>
<gene>
    <name evidence="1" type="primary">hcp1</name>
    <name evidence="1" type="ORF">GCM10017655_14330</name>
</gene>
<dbReference type="PANTHER" id="PTHR36152">
    <property type="entry name" value="CYTOPLASMIC PROTEIN-RELATED"/>
    <property type="match status" value="1"/>
</dbReference>
<dbReference type="PANTHER" id="PTHR36152:SF5">
    <property type="entry name" value="PROTEIN HCP1"/>
    <property type="match status" value="1"/>
</dbReference>
<dbReference type="Gene3D" id="2.30.110.20">
    <property type="entry name" value="Hcp1-like"/>
    <property type="match status" value="1"/>
</dbReference>
<sequence>MAVDMFIKIGDIQGESKDKAHANEVDVLAWSWGMSQNGNMHLGTGGGAGKVNVQDLTLTKYLDKATPNLMMACSSGKHYPEAKLTVRKAGGDSQVEYLVITMKEVLISSVTTGGSGGEDRLTETIGLNFAQVQVDYQGQKEDGTKEGGPIKYGWNIRQNVKI</sequence>
<reference evidence="1" key="2">
    <citation type="submission" date="2023-01" db="EMBL/GenBank/DDBJ databases">
        <authorList>
            <person name="Sun Q."/>
            <person name="Evtushenko L."/>
        </authorList>
    </citation>
    <scope>NUCLEOTIDE SEQUENCE</scope>
    <source>
        <strain evidence="1">VKM B-2935</strain>
    </source>
</reference>
<dbReference type="RefSeq" id="WP_271194594.1">
    <property type="nucleotide sequence ID" value="NZ_BSFN01000003.1"/>
</dbReference>
<keyword evidence="2" id="KW-1185">Reference proteome</keyword>
<evidence type="ECO:0000313" key="2">
    <source>
        <dbReference type="Proteomes" id="UP001143328"/>
    </source>
</evidence>
<protein>
    <submittedName>
        <fullName evidence="1">Protein hcp1</fullName>
    </submittedName>
</protein>
<organism evidence="1 2">
    <name type="scientific">Pseudomonas turukhanskensis</name>
    <dbReference type="NCBI Taxonomy" id="1806536"/>
    <lineage>
        <taxon>Bacteria</taxon>
        <taxon>Pseudomonadati</taxon>
        <taxon>Pseudomonadota</taxon>
        <taxon>Gammaproteobacteria</taxon>
        <taxon>Pseudomonadales</taxon>
        <taxon>Pseudomonadaceae</taxon>
        <taxon>Pseudomonas</taxon>
    </lineage>
</organism>
<dbReference type="NCBIfam" id="TIGR03344">
    <property type="entry name" value="VI_effect_Hcp1"/>
    <property type="match status" value="1"/>
</dbReference>
<proteinExistence type="predicted"/>
<dbReference type="SUPFAM" id="SSF141452">
    <property type="entry name" value="Hcp1-like"/>
    <property type="match status" value="1"/>
</dbReference>